<dbReference type="AlphaFoldDB" id="A0A0M2SS07"/>
<dbReference type="InterPro" id="IPR029062">
    <property type="entry name" value="Class_I_gatase-like"/>
</dbReference>
<keyword evidence="3" id="KW-0645">Protease</keyword>
<feature type="active site" description="Charge relay system" evidence="6">
    <location>
        <position position="277"/>
    </location>
</feature>
<evidence type="ECO:0000256" key="6">
    <source>
        <dbReference type="PIRSR" id="PIRSR028757-1"/>
    </source>
</evidence>
<evidence type="ECO:0000259" key="8">
    <source>
        <dbReference type="Pfam" id="PF17676"/>
    </source>
</evidence>
<comment type="caution">
    <text evidence="9">The sequence shown here is derived from an EMBL/GenBank/DDBJ whole genome shotgun (WGS) entry which is preliminary data.</text>
</comment>
<dbReference type="CDD" id="cd07025">
    <property type="entry name" value="Peptidase_S66"/>
    <property type="match status" value="1"/>
</dbReference>
<dbReference type="Gene3D" id="3.40.50.10740">
    <property type="entry name" value="Class I glutamine amidotransferase-like"/>
    <property type="match status" value="1"/>
</dbReference>
<dbReference type="InterPro" id="IPR040921">
    <property type="entry name" value="Peptidase_S66C"/>
</dbReference>
<keyword evidence="4" id="KW-0378">Hydrolase</keyword>
<evidence type="ECO:0000313" key="9">
    <source>
        <dbReference type="EMBL" id="KKK37349.1"/>
    </source>
</evidence>
<name>A0A0M2SS07_9BACI</name>
<dbReference type="SUPFAM" id="SSF52317">
    <property type="entry name" value="Class I glutamine amidotransferase-like"/>
    <property type="match status" value="1"/>
</dbReference>
<dbReference type="Gene3D" id="3.50.30.60">
    <property type="entry name" value="LD-carboxypeptidase A C-terminal domain-like"/>
    <property type="match status" value="1"/>
</dbReference>
<proteinExistence type="inferred from homology"/>
<accession>A0A0M2SS07</accession>
<dbReference type="InterPro" id="IPR027461">
    <property type="entry name" value="Carboxypeptidase_A_C_sf"/>
</dbReference>
<evidence type="ECO:0000259" key="7">
    <source>
        <dbReference type="Pfam" id="PF02016"/>
    </source>
</evidence>
<dbReference type="InterPro" id="IPR027478">
    <property type="entry name" value="LdcA_N"/>
</dbReference>
<evidence type="ECO:0000313" key="10">
    <source>
        <dbReference type="Proteomes" id="UP000034166"/>
    </source>
</evidence>
<keyword evidence="5" id="KW-0720">Serine protease</keyword>
<dbReference type="GO" id="GO:0008236">
    <property type="term" value="F:serine-type peptidase activity"/>
    <property type="evidence" value="ECO:0007669"/>
    <property type="project" value="UniProtKB-KW"/>
</dbReference>
<dbReference type="Pfam" id="PF17676">
    <property type="entry name" value="Peptidase_S66C"/>
    <property type="match status" value="1"/>
</dbReference>
<evidence type="ECO:0000256" key="2">
    <source>
        <dbReference type="ARBA" id="ARBA00022645"/>
    </source>
</evidence>
<evidence type="ECO:0000256" key="5">
    <source>
        <dbReference type="ARBA" id="ARBA00022825"/>
    </source>
</evidence>
<keyword evidence="10" id="KW-1185">Reference proteome</keyword>
<comment type="similarity">
    <text evidence="1">Belongs to the peptidase S66 family.</text>
</comment>
<dbReference type="RefSeq" id="WP_046524442.1">
    <property type="nucleotide sequence ID" value="NZ_LAYY01000015.1"/>
</dbReference>
<dbReference type="InterPro" id="IPR040449">
    <property type="entry name" value="Peptidase_S66_N"/>
</dbReference>
<organism evidence="9 10">
    <name type="scientific">Mesobacillus campisalis</name>
    <dbReference type="NCBI Taxonomy" id="1408103"/>
    <lineage>
        <taxon>Bacteria</taxon>
        <taxon>Bacillati</taxon>
        <taxon>Bacillota</taxon>
        <taxon>Bacilli</taxon>
        <taxon>Bacillales</taxon>
        <taxon>Bacillaceae</taxon>
        <taxon>Mesobacillus</taxon>
    </lineage>
</organism>
<evidence type="ECO:0000256" key="3">
    <source>
        <dbReference type="ARBA" id="ARBA00022670"/>
    </source>
</evidence>
<gene>
    <name evidence="9" type="ORF">WQ57_14180</name>
</gene>
<sequence>MIKPMKLMKGDTVGVVAPAGTPKRQALEKGVQFLVESGLQVQLGEHVHKEWGYLAGSDEERAEDLHRMFRDREIKAIFCARGGYGSARMATLLDYSLISKNPKIFWGYSDITFLHLAIAKNTGLVTFHGPMIASDFGRESIDPDTRESFQQVFSDQQQSFPYGGHPPLQTVVDGLAFGRLTGGNLTLMTSTLGTPYEIETTGKILFMEEINEEPRSVDRMLNQLLLAGKLQNAAGIVLGDFHDCTTEDKPSFELAEVLEHYLKVANRPAVHGLKAGHCSPNFGIPLGVNAILDTNRGQLQIDNGVR</sequence>
<keyword evidence="2" id="KW-0121">Carboxypeptidase</keyword>
<protein>
    <submittedName>
        <fullName evidence="9">Peptidase S66</fullName>
    </submittedName>
</protein>
<evidence type="ECO:0000256" key="4">
    <source>
        <dbReference type="ARBA" id="ARBA00022801"/>
    </source>
</evidence>
<dbReference type="GO" id="GO:0004180">
    <property type="term" value="F:carboxypeptidase activity"/>
    <property type="evidence" value="ECO:0007669"/>
    <property type="project" value="UniProtKB-KW"/>
</dbReference>
<dbReference type="EMBL" id="LAYY01000015">
    <property type="protein sequence ID" value="KKK37349.1"/>
    <property type="molecule type" value="Genomic_DNA"/>
</dbReference>
<dbReference type="GO" id="GO:0006508">
    <property type="term" value="P:proteolysis"/>
    <property type="evidence" value="ECO:0007669"/>
    <property type="project" value="UniProtKB-KW"/>
</dbReference>
<dbReference type="Pfam" id="PF02016">
    <property type="entry name" value="Peptidase_S66"/>
    <property type="match status" value="1"/>
</dbReference>
<dbReference type="Proteomes" id="UP000034166">
    <property type="component" value="Unassembled WGS sequence"/>
</dbReference>
<dbReference type="InterPro" id="IPR003507">
    <property type="entry name" value="S66_fam"/>
</dbReference>
<dbReference type="PANTHER" id="PTHR30237:SF2">
    <property type="entry name" value="MUREIN TETRAPEPTIDE CARBOXYPEPTIDASE"/>
    <property type="match status" value="1"/>
</dbReference>
<dbReference type="PATRIC" id="fig|1408103.3.peg.3191"/>
<feature type="active site" description="Charge relay system" evidence="6">
    <location>
        <position position="208"/>
    </location>
</feature>
<feature type="active site" description="Nucleophile" evidence="6">
    <location>
        <position position="109"/>
    </location>
</feature>
<evidence type="ECO:0000256" key="1">
    <source>
        <dbReference type="ARBA" id="ARBA00010233"/>
    </source>
</evidence>
<reference evidence="9 10" key="1">
    <citation type="submission" date="2015-04" db="EMBL/GenBank/DDBJ databases">
        <title>Taxonomic description and genome sequence of Bacillus campisalis sp. nov., a novel member of the genus Bacillus isolated from solar saltern.</title>
        <authorList>
            <person name="Mathan Kumar R."/>
            <person name="Kaur G."/>
            <person name="Kumar A."/>
            <person name="Singh N.K."/>
            <person name="Kaur N."/>
            <person name="Kumar N."/>
            <person name="Mayilraj S."/>
        </authorList>
    </citation>
    <scope>NUCLEOTIDE SEQUENCE [LARGE SCALE GENOMIC DNA]</scope>
    <source>
        <strain evidence="9 10">SA2-6</strain>
    </source>
</reference>
<dbReference type="OrthoDB" id="9807329at2"/>
<feature type="domain" description="LD-carboxypeptidase C-terminal" evidence="8">
    <location>
        <begin position="178"/>
        <end position="291"/>
    </location>
</feature>
<dbReference type="PIRSF" id="PIRSF028757">
    <property type="entry name" value="LD-carboxypeptidase"/>
    <property type="match status" value="1"/>
</dbReference>
<dbReference type="PANTHER" id="PTHR30237">
    <property type="entry name" value="MURAMOYLTETRAPEPTIDE CARBOXYPEPTIDASE"/>
    <property type="match status" value="1"/>
</dbReference>
<feature type="domain" description="LD-carboxypeptidase N-terminal" evidence="7">
    <location>
        <begin position="13"/>
        <end position="129"/>
    </location>
</feature>
<dbReference type="SUPFAM" id="SSF141986">
    <property type="entry name" value="LD-carboxypeptidase A C-terminal domain-like"/>
    <property type="match status" value="1"/>
</dbReference>